<evidence type="ECO:0000313" key="9">
    <source>
        <dbReference type="EMBL" id="GAA5092731.1"/>
    </source>
</evidence>
<comment type="subcellular location">
    <subcellularLocation>
        <location evidence="1">Cell membrane</location>
        <topology evidence="1">Multi-pass membrane protein</topology>
    </subcellularLocation>
</comment>
<reference evidence="10" key="1">
    <citation type="journal article" date="2019" name="Int. J. Syst. Evol. Microbiol.">
        <title>The Global Catalogue of Microorganisms (GCM) 10K type strain sequencing project: providing services to taxonomists for standard genome sequencing and annotation.</title>
        <authorList>
            <consortium name="The Broad Institute Genomics Platform"/>
            <consortium name="The Broad Institute Genome Sequencing Center for Infectious Disease"/>
            <person name="Wu L."/>
            <person name="Ma J."/>
        </authorList>
    </citation>
    <scope>NUCLEOTIDE SEQUENCE [LARGE SCALE GENOMIC DNA]</scope>
    <source>
        <strain evidence="10">JCM 18423</strain>
    </source>
</reference>
<evidence type="ECO:0000256" key="5">
    <source>
        <dbReference type="ARBA" id="ARBA00022692"/>
    </source>
</evidence>
<accession>A0ABP9M837</accession>
<evidence type="ECO:0000313" key="10">
    <source>
        <dbReference type="Proteomes" id="UP001500227"/>
    </source>
</evidence>
<sequence length="243" mass="26230">MVQGAKPKGKSMKKALLSGLGASSSIALGYFPVAVSFGVAAVQAGLSPWFATLISIGVYAGASQFILIVLIAQQTAILQMVMITIAVNLRHLFYGPALLSQFQQKELPRWPALMAFGLTDEVFATARGRLSRIPPGQKEAWYLGLQLGAYSAWVSGTVLGAYVASDWLMEQPLLQQTLAFVLPALFFALLLDMKQYVSGYLLLSVATTTLCAHYYLPAHHSLLIGMGIGGIWAWLQQKGKSGY</sequence>
<evidence type="ECO:0000256" key="4">
    <source>
        <dbReference type="ARBA" id="ARBA00022475"/>
    </source>
</evidence>
<dbReference type="PANTHER" id="PTHR34979">
    <property type="entry name" value="INNER MEMBRANE PROTEIN YGAZ"/>
    <property type="match status" value="1"/>
</dbReference>
<evidence type="ECO:0000256" key="6">
    <source>
        <dbReference type="ARBA" id="ARBA00022989"/>
    </source>
</evidence>
<comment type="similarity">
    <text evidence="2">Belongs to the AzlC family.</text>
</comment>
<name>A0ABP9M837_9BURK</name>
<evidence type="ECO:0000256" key="7">
    <source>
        <dbReference type="ARBA" id="ARBA00023136"/>
    </source>
</evidence>
<dbReference type="Pfam" id="PF03591">
    <property type="entry name" value="AzlC"/>
    <property type="match status" value="1"/>
</dbReference>
<proteinExistence type="inferred from homology"/>
<evidence type="ECO:0008006" key="11">
    <source>
        <dbReference type="Google" id="ProtNLM"/>
    </source>
</evidence>
<feature type="transmembrane region" description="Helical" evidence="8">
    <location>
        <begin position="140"/>
        <end position="161"/>
    </location>
</feature>
<feature type="transmembrane region" description="Helical" evidence="8">
    <location>
        <begin position="173"/>
        <end position="191"/>
    </location>
</feature>
<organism evidence="9 10">
    <name type="scientific">Paenalcaligenes hermetiae</name>
    <dbReference type="NCBI Taxonomy" id="1157987"/>
    <lineage>
        <taxon>Bacteria</taxon>
        <taxon>Pseudomonadati</taxon>
        <taxon>Pseudomonadota</taxon>
        <taxon>Betaproteobacteria</taxon>
        <taxon>Burkholderiales</taxon>
        <taxon>Alcaligenaceae</taxon>
        <taxon>Paenalcaligenes</taxon>
    </lineage>
</organism>
<dbReference type="Proteomes" id="UP001500227">
    <property type="component" value="Unassembled WGS sequence"/>
</dbReference>
<keyword evidence="3" id="KW-0813">Transport</keyword>
<keyword evidence="6 8" id="KW-1133">Transmembrane helix</keyword>
<keyword evidence="4" id="KW-1003">Cell membrane</keyword>
<keyword evidence="10" id="KW-1185">Reference proteome</keyword>
<comment type="caution">
    <text evidence="9">The sequence shown here is derived from an EMBL/GenBank/DDBJ whole genome shotgun (WGS) entry which is preliminary data.</text>
</comment>
<evidence type="ECO:0000256" key="1">
    <source>
        <dbReference type="ARBA" id="ARBA00004651"/>
    </source>
</evidence>
<evidence type="ECO:0000256" key="8">
    <source>
        <dbReference type="SAM" id="Phobius"/>
    </source>
</evidence>
<evidence type="ECO:0000256" key="2">
    <source>
        <dbReference type="ARBA" id="ARBA00010735"/>
    </source>
</evidence>
<dbReference type="InterPro" id="IPR011606">
    <property type="entry name" value="Brnchd-chn_aa_trnsp_permease"/>
</dbReference>
<dbReference type="PANTHER" id="PTHR34979:SF1">
    <property type="entry name" value="INNER MEMBRANE PROTEIN YGAZ"/>
    <property type="match status" value="1"/>
</dbReference>
<keyword evidence="7 8" id="KW-0472">Membrane</keyword>
<evidence type="ECO:0000256" key="3">
    <source>
        <dbReference type="ARBA" id="ARBA00022448"/>
    </source>
</evidence>
<protein>
    <recommendedName>
        <fullName evidence="11">Branched-chain amino acid ABC transporter permease</fullName>
    </recommendedName>
</protein>
<feature type="transmembrane region" description="Helical" evidence="8">
    <location>
        <begin position="50"/>
        <end position="72"/>
    </location>
</feature>
<dbReference type="EMBL" id="BAABKD010000011">
    <property type="protein sequence ID" value="GAA5092731.1"/>
    <property type="molecule type" value="Genomic_DNA"/>
</dbReference>
<feature type="transmembrane region" description="Helical" evidence="8">
    <location>
        <begin position="198"/>
        <end position="216"/>
    </location>
</feature>
<gene>
    <name evidence="9" type="ORF">GCM10023337_20470</name>
</gene>
<keyword evidence="5 8" id="KW-0812">Transmembrane</keyword>